<dbReference type="Proteomes" id="UP000520592">
    <property type="component" value="Unassembled WGS sequence"/>
</dbReference>
<reference evidence="1 2" key="1">
    <citation type="submission" date="2020-04" db="EMBL/GenBank/DDBJ databases">
        <title>Molecular characterization of pseudomonads from Agaricus bisporus reveal novel blotch 2 pathogens in Western Europe.</title>
        <authorList>
            <person name="Taparia T."/>
            <person name="Krijger M."/>
            <person name="Haynes E."/>
            <person name="Elpinstone J.G."/>
            <person name="Noble R."/>
            <person name="Van Der Wolf J."/>
        </authorList>
    </citation>
    <scope>NUCLEOTIDE SEQUENCE [LARGE SCALE GENOMIC DNA]</scope>
    <source>
        <strain evidence="1 2">IPO3737</strain>
    </source>
</reference>
<dbReference type="EMBL" id="JACAQD010000104">
    <property type="protein sequence ID" value="NWC37522.1"/>
    <property type="molecule type" value="Genomic_DNA"/>
</dbReference>
<organism evidence="1 2">
    <name type="scientific">Pseudomonas gingeri</name>
    <dbReference type="NCBI Taxonomy" id="117681"/>
    <lineage>
        <taxon>Bacteria</taxon>
        <taxon>Pseudomonadati</taxon>
        <taxon>Pseudomonadota</taxon>
        <taxon>Gammaproteobacteria</taxon>
        <taxon>Pseudomonadales</taxon>
        <taxon>Pseudomonadaceae</taxon>
        <taxon>Pseudomonas</taxon>
    </lineage>
</organism>
<dbReference type="SUPFAM" id="SSF103642">
    <property type="entry name" value="Sec-C motif"/>
    <property type="match status" value="1"/>
</dbReference>
<dbReference type="InterPro" id="IPR004027">
    <property type="entry name" value="SEC_C_motif"/>
</dbReference>
<name>A0A7Y8CNP3_9PSED</name>
<evidence type="ECO:0000313" key="1">
    <source>
        <dbReference type="EMBL" id="NWC37522.1"/>
    </source>
</evidence>
<proteinExistence type="predicted"/>
<evidence type="ECO:0000313" key="2">
    <source>
        <dbReference type="Proteomes" id="UP000520592"/>
    </source>
</evidence>
<dbReference type="AlphaFoldDB" id="A0A7Y8CNP3"/>
<dbReference type="Gene3D" id="3.10.450.50">
    <property type="match status" value="1"/>
</dbReference>
<gene>
    <name evidence="1" type="ORF">HX876_34845</name>
</gene>
<dbReference type="Pfam" id="PF02810">
    <property type="entry name" value="SEC-C"/>
    <property type="match status" value="1"/>
</dbReference>
<sequence>MLVAASMFQECFESEPAGSELSKESSDLGRQTITGIRQSIRKLASKPKLIEAAMIVSTYYDDQGYPHKNRHERMGVLMAMAKNYGAGKTISGELRVLGINQDHAKQGRNEPCACASGKKYKQCCGK</sequence>
<accession>A0A7Y8CNP3</accession>
<protein>
    <submittedName>
        <fullName evidence="1">SEC-C domain-containing protein</fullName>
    </submittedName>
</protein>
<comment type="caution">
    <text evidence="1">The sequence shown here is derived from an EMBL/GenBank/DDBJ whole genome shotgun (WGS) entry which is preliminary data.</text>
</comment>